<protein>
    <recommendedName>
        <fullName evidence="1">Glycosyltransferase 2-like domain-containing protein</fullName>
    </recommendedName>
</protein>
<dbReference type="RefSeq" id="WP_024565967.1">
    <property type="nucleotide sequence ID" value="NZ_CP007547.1"/>
</dbReference>
<organism evidence="2 3">
    <name type="scientific">Elizabethkingia anophelis NUHP1</name>
    <dbReference type="NCBI Taxonomy" id="1338011"/>
    <lineage>
        <taxon>Bacteria</taxon>
        <taxon>Pseudomonadati</taxon>
        <taxon>Bacteroidota</taxon>
        <taxon>Flavobacteriia</taxon>
        <taxon>Flavobacteriales</taxon>
        <taxon>Weeksellaceae</taxon>
        <taxon>Elizabethkingia</taxon>
    </lineage>
</organism>
<gene>
    <name evidence="2" type="ORF">BD94_3314</name>
</gene>
<reference evidence="2" key="1">
    <citation type="journal article" date="2013" name="Lancet">
        <title>First case of E anophelis outbreak in an intensive-care unit.</title>
        <authorList>
            <person name="Teo J."/>
            <person name="Tan S.Y."/>
            <person name="Tay M."/>
            <person name="Ding Y."/>
            <person name="Kjelleberg S."/>
            <person name="Givskov M."/>
            <person name="Lin R.T."/>
            <person name="Yang L."/>
        </authorList>
    </citation>
    <scope>NUCLEOTIDE SEQUENCE [LARGE SCALE GENOMIC DNA]</scope>
    <source>
        <strain evidence="2">NUHP1</strain>
    </source>
</reference>
<evidence type="ECO:0000313" key="2">
    <source>
        <dbReference type="EMBL" id="AIL47089.1"/>
    </source>
</evidence>
<proteinExistence type="predicted"/>
<dbReference type="Gene3D" id="3.90.550.10">
    <property type="entry name" value="Spore Coat Polysaccharide Biosynthesis Protein SpsA, Chain A"/>
    <property type="match status" value="1"/>
</dbReference>
<dbReference type="EMBL" id="CP007547">
    <property type="protein sequence ID" value="AIL47089.1"/>
    <property type="molecule type" value="Genomic_DNA"/>
</dbReference>
<dbReference type="InterPro" id="IPR029044">
    <property type="entry name" value="Nucleotide-diphossugar_trans"/>
</dbReference>
<dbReference type="STRING" id="1338011.BD94_3314"/>
<reference evidence="2" key="2">
    <citation type="journal article" date="2015" name="Genome Biol. Evol.">
        <title>Complete Genome Sequence and Transcriptomic Analysis of the Novel Pathogen Elizabethkingia anophelis in Response to Oxidative Stress.</title>
        <authorList>
            <person name="Li Y."/>
            <person name="Liu Y."/>
            <person name="Chew S.C."/>
            <person name="Tay M."/>
            <person name="Salido M.M."/>
            <person name="Teo J."/>
            <person name="Lauro F.M."/>
            <person name="Givskov M."/>
            <person name="Yang L."/>
        </authorList>
    </citation>
    <scope>NUCLEOTIDE SEQUENCE</scope>
    <source>
        <strain evidence="2">NUHP1</strain>
    </source>
</reference>
<accession>A0A077ELM6</accession>
<dbReference type="AlphaFoldDB" id="A0A077ELM6"/>
<dbReference type="InterPro" id="IPR001173">
    <property type="entry name" value="Glyco_trans_2-like"/>
</dbReference>
<dbReference type="SUPFAM" id="SSF53448">
    <property type="entry name" value="Nucleotide-diphospho-sugar transferases"/>
    <property type="match status" value="1"/>
</dbReference>
<dbReference type="Pfam" id="PF00535">
    <property type="entry name" value="Glycos_transf_2"/>
    <property type="match status" value="1"/>
</dbReference>
<dbReference type="HOGENOM" id="CLU_023845_5_1_10"/>
<dbReference type="Proteomes" id="UP000028933">
    <property type="component" value="Chromosome"/>
</dbReference>
<sequence>MRIAVLITVFNRIEKTLQCLKSLFEADKAGLEIDFKIFITDDGSTDGTAEKIKEIFPLENIEILQGSGQLYWNGGMNNSWKAAIAEGGFDGYLWLNNDSIILSNLWKELKAADEYSKKQFGKGGIYVGSTYNKDKTGLSYGGFNFVNKWTLKDEFLVPNGYFQNCEAAHGNITYVSNNVVEKEGVFCDQYIHSGGDHDYSYLAHKHSFPVFILREYVGVCENDHTEQKGSDFINLTLKQRLKYMNSPLGYNFHNTLLFQKRCFPYRYLPVMLSGYSRALFPRFYYAVYTWLRK</sequence>
<name>A0A077ELM6_9FLAO</name>
<feature type="domain" description="Glycosyltransferase 2-like" evidence="1">
    <location>
        <begin position="5"/>
        <end position="108"/>
    </location>
</feature>
<dbReference type="eggNOG" id="COG1216">
    <property type="taxonomic scope" value="Bacteria"/>
</dbReference>
<evidence type="ECO:0000259" key="1">
    <source>
        <dbReference type="Pfam" id="PF00535"/>
    </source>
</evidence>
<dbReference type="KEGG" id="eao:BD94_3314"/>
<evidence type="ECO:0000313" key="3">
    <source>
        <dbReference type="Proteomes" id="UP000028933"/>
    </source>
</evidence>